<feature type="region of interest" description="Disordered" evidence="1">
    <location>
        <begin position="227"/>
        <end position="268"/>
    </location>
</feature>
<protein>
    <submittedName>
        <fullName evidence="2">Uncharacterized protein</fullName>
    </submittedName>
</protein>
<dbReference type="AlphaFoldDB" id="A0A8X8AR31"/>
<sequence>MAASSPVISNNSSDIGQTTISAAAAASFSVPPKTLRGLNKPKCIQCGNVARSRFVIVEDATLVCICVRGVYICALISRAKVAAQELKIHAIFTRNEQTEEFTEGMLPPLLVLKANATFPDKTPASSAPLSEQQPNEAPPAVSSHRTASLRQLSSNFSQFNNLHSPLRSRKSLTRKEAAAINEWRFSKLKEFKDRNIEVENEAFDRYMHNISLLEEVFSLKSFLEGSTEDGSLSSNHDHASAEDDDTEEKMVSEQKLKLRSNPRSENVRKRLQQLVDGGLKKLQKLELNNGSVNNQNELDKRPEKAKGLRAERASALSDLIDKLNKARNEEDLNSCMEIKAQLSSQHTRSRTETKDVEVLKEQIAKNDVAPPQKELDYFSQKLFRTVEIDHQALTSIDAHFSSLEKIEDL</sequence>
<proteinExistence type="predicted"/>
<dbReference type="PANTHER" id="PTHR35696:SF1">
    <property type="entry name" value="ELECTRON CARRIER_IRON ION-BINDING PROTEIN"/>
    <property type="match status" value="1"/>
</dbReference>
<feature type="compositionally biased region" description="Polar residues" evidence="1">
    <location>
        <begin position="286"/>
        <end position="296"/>
    </location>
</feature>
<comment type="caution">
    <text evidence="2">The sequence shown here is derived from an EMBL/GenBank/DDBJ whole genome shotgun (WGS) entry which is preliminary data.</text>
</comment>
<evidence type="ECO:0000313" key="2">
    <source>
        <dbReference type="EMBL" id="KAG6788688.1"/>
    </source>
</evidence>
<dbReference type="Proteomes" id="UP000886885">
    <property type="component" value="Chromosome 1D"/>
</dbReference>
<dbReference type="PANTHER" id="PTHR35696">
    <property type="entry name" value="ELECTRON CARRIER/IRON ION-BINDING PROTEIN"/>
    <property type="match status" value="1"/>
</dbReference>
<dbReference type="OrthoDB" id="1915989at2759"/>
<feature type="region of interest" description="Disordered" evidence="1">
    <location>
        <begin position="286"/>
        <end position="307"/>
    </location>
</feature>
<accession>A0A8X8AR31</accession>
<reference evidence="2" key="1">
    <citation type="journal article" date="2020" name="bioRxiv">
        <title>Hybrid origin of Populus tomentosa Carr. identified through genome sequencing and phylogenomic analysis.</title>
        <authorList>
            <person name="An X."/>
            <person name="Gao K."/>
            <person name="Chen Z."/>
            <person name="Li J."/>
            <person name="Yang X."/>
            <person name="Yang X."/>
            <person name="Zhou J."/>
            <person name="Guo T."/>
            <person name="Zhao T."/>
            <person name="Huang S."/>
            <person name="Miao D."/>
            <person name="Khan W.U."/>
            <person name="Rao P."/>
            <person name="Ye M."/>
            <person name="Lei B."/>
            <person name="Liao W."/>
            <person name="Wang J."/>
            <person name="Ji L."/>
            <person name="Li Y."/>
            <person name="Guo B."/>
            <person name="Mustafa N.S."/>
            <person name="Li S."/>
            <person name="Yun Q."/>
            <person name="Keller S.R."/>
            <person name="Mao J."/>
            <person name="Zhang R."/>
            <person name="Strauss S.H."/>
        </authorList>
    </citation>
    <scope>NUCLEOTIDE SEQUENCE</scope>
    <source>
        <strain evidence="2">GM15</strain>
        <tissue evidence="2">Leaf</tissue>
    </source>
</reference>
<feature type="compositionally biased region" description="Basic and acidic residues" evidence="1">
    <location>
        <begin position="297"/>
        <end position="307"/>
    </location>
</feature>
<name>A0A8X8AR31_POPTO</name>
<evidence type="ECO:0000313" key="3">
    <source>
        <dbReference type="Proteomes" id="UP000886885"/>
    </source>
</evidence>
<organism evidence="2 3">
    <name type="scientific">Populus tomentosa</name>
    <name type="common">Chinese white poplar</name>
    <dbReference type="NCBI Taxonomy" id="118781"/>
    <lineage>
        <taxon>Eukaryota</taxon>
        <taxon>Viridiplantae</taxon>
        <taxon>Streptophyta</taxon>
        <taxon>Embryophyta</taxon>
        <taxon>Tracheophyta</taxon>
        <taxon>Spermatophyta</taxon>
        <taxon>Magnoliopsida</taxon>
        <taxon>eudicotyledons</taxon>
        <taxon>Gunneridae</taxon>
        <taxon>Pentapetalae</taxon>
        <taxon>rosids</taxon>
        <taxon>fabids</taxon>
        <taxon>Malpighiales</taxon>
        <taxon>Salicaceae</taxon>
        <taxon>Saliceae</taxon>
        <taxon>Populus</taxon>
    </lineage>
</organism>
<gene>
    <name evidence="2" type="ORF">POTOM_004765</name>
</gene>
<dbReference type="EMBL" id="JAAWWB010000002">
    <property type="protein sequence ID" value="KAG6788688.1"/>
    <property type="molecule type" value="Genomic_DNA"/>
</dbReference>
<feature type="compositionally biased region" description="Polar residues" evidence="1">
    <location>
        <begin position="123"/>
        <end position="135"/>
    </location>
</feature>
<keyword evidence="3" id="KW-1185">Reference proteome</keyword>
<evidence type="ECO:0000256" key="1">
    <source>
        <dbReference type="SAM" id="MobiDB-lite"/>
    </source>
</evidence>
<feature type="region of interest" description="Disordered" evidence="1">
    <location>
        <begin position="121"/>
        <end position="144"/>
    </location>
</feature>